<feature type="signal peptide" evidence="8">
    <location>
        <begin position="1"/>
        <end position="22"/>
    </location>
</feature>
<dbReference type="CDD" id="cd01146">
    <property type="entry name" value="FhuD"/>
    <property type="match status" value="1"/>
</dbReference>
<reference evidence="10 11" key="1">
    <citation type="submission" date="2016-05" db="EMBL/GenBank/DDBJ databases">
        <title>Paenibacillus oryzae. sp. nov., isolated from the rice root.</title>
        <authorList>
            <person name="Zhang J."/>
            <person name="Zhang X."/>
        </authorList>
    </citation>
    <scope>NUCLEOTIDE SEQUENCE [LARGE SCALE GENOMIC DNA]</scope>
    <source>
        <strain evidence="10 11">1DrF-4</strain>
    </source>
</reference>
<dbReference type="PROSITE" id="PS50983">
    <property type="entry name" value="FE_B12_PBP"/>
    <property type="match status" value="1"/>
</dbReference>
<dbReference type="GO" id="GO:0030288">
    <property type="term" value="C:outer membrane-bounded periplasmic space"/>
    <property type="evidence" value="ECO:0007669"/>
    <property type="project" value="TreeGrafter"/>
</dbReference>
<dbReference type="STRING" id="1844972.A7K91_13510"/>
<keyword evidence="3" id="KW-0813">Transport</keyword>
<comment type="similarity">
    <text evidence="2">Belongs to the bacterial solute-binding protein 8 family.</text>
</comment>
<dbReference type="FunFam" id="3.40.50.1980:FF:000003">
    <property type="entry name" value="Iron ABC transporter substrate-binding protein"/>
    <property type="match status" value="1"/>
</dbReference>
<dbReference type="Gene3D" id="3.40.50.1980">
    <property type="entry name" value="Nitrogenase molybdenum iron protein domain"/>
    <property type="match status" value="2"/>
</dbReference>
<evidence type="ECO:0000256" key="8">
    <source>
        <dbReference type="SAM" id="SignalP"/>
    </source>
</evidence>
<keyword evidence="11" id="KW-1185">Reference proteome</keyword>
<keyword evidence="6" id="KW-0449">Lipoprotein</keyword>
<evidence type="ECO:0000256" key="5">
    <source>
        <dbReference type="ARBA" id="ARBA00023139"/>
    </source>
</evidence>
<dbReference type="Proteomes" id="UP000092024">
    <property type="component" value="Unassembled WGS sequence"/>
</dbReference>
<dbReference type="PROSITE" id="PS51257">
    <property type="entry name" value="PROKAR_LIPOPROTEIN"/>
    <property type="match status" value="1"/>
</dbReference>
<dbReference type="InterPro" id="IPR051313">
    <property type="entry name" value="Bact_iron-sidero_bind"/>
</dbReference>
<evidence type="ECO:0000256" key="7">
    <source>
        <dbReference type="SAM" id="MobiDB-lite"/>
    </source>
</evidence>
<feature type="domain" description="Fe/B12 periplasmic-binding" evidence="9">
    <location>
        <begin position="72"/>
        <end position="333"/>
    </location>
</feature>
<comment type="caution">
    <text evidence="10">The sequence shown here is derived from an EMBL/GenBank/DDBJ whole genome shotgun (WGS) entry which is preliminary data.</text>
</comment>
<organism evidence="10 11">
    <name type="scientific">Paenibacillus oryzae</name>
    <dbReference type="NCBI Taxonomy" id="1844972"/>
    <lineage>
        <taxon>Bacteria</taxon>
        <taxon>Bacillati</taxon>
        <taxon>Bacillota</taxon>
        <taxon>Bacilli</taxon>
        <taxon>Bacillales</taxon>
        <taxon>Paenibacillaceae</taxon>
        <taxon>Paenibacillus</taxon>
    </lineage>
</organism>
<gene>
    <name evidence="10" type="ORF">A7K91_13510</name>
</gene>
<evidence type="ECO:0000256" key="6">
    <source>
        <dbReference type="ARBA" id="ARBA00023288"/>
    </source>
</evidence>
<evidence type="ECO:0000313" key="11">
    <source>
        <dbReference type="Proteomes" id="UP000092024"/>
    </source>
</evidence>
<evidence type="ECO:0000256" key="1">
    <source>
        <dbReference type="ARBA" id="ARBA00004193"/>
    </source>
</evidence>
<protein>
    <recommendedName>
        <fullName evidence="9">Fe/B12 periplasmic-binding domain-containing protein</fullName>
    </recommendedName>
</protein>
<dbReference type="Pfam" id="PF01497">
    <property type="entry name" value="Peripla_BP_2"/>
    <property type="match status" value="1"/>
</dbReference>
<dbReference type="PANTHER" id="PTHR30532">
    <property type="entry name" value="IRON III DICITRATE-BINDING PERIPLASMIC PROTEIN"/>
    <property type="match status" value="1"/>
</dbReference>
<name>A0A1A5YJH1_9BACL</name>
<evidence type="ECO:0000259" key="9">
    <source>
        <dbReference type="PROSITE" id="PS50983"/>
    </source>
</evidence>
<proteinExistence type="inferred from homology"/>
<dbReference type="PANTHER" id="PTHR30532:SF21">
    <property type="entry name" value="SIDEROPHORE-BINDING LIPOPROTEIN YFIY-RELATED"/>
    <property type="match status" value="1"/>
</dbReference>
<dbReference type="GO" id="GO:1901678">
    <property type="term" value="P:iron coordination entity transport"/>
    <property type="evidence" value="ECO:0007669"/>
    <property type="project" value="UniProtKB-ARBA"/>
</dbReference>
<dbReference type="EMBL" id="LYPA01000054">
    <property type="protein sequence ID" value="OBR65749.1"/>
    <property type="molecule type" value="Genomic_DNA"/>
</dbReference>
<dbReference type="SUPFAM" id="SSF53807">
    <property type="entry name" value="Helical backbone' metal receptor"/>
    <property type="match status" value="1"/>
</dbReference>
<dbReference type="InterPro" id="IPR002491">
    <property type="entry name" value="ABC_transptr_periplasmic_BD"/>
</dbReference>
<sequence>MYFQSKKMLTVLVICLTLVISACGGGAGNQAAGPAASSSPTASQSAESTPADSSRTIKHAMGERTLSGTPERVVILTNEGTEALLALGIKPVGAVQSWYQDPWYNHIAGDMKDVVVVGDELQPNIELIASLKPDLIIGNKVRQEKIYEQLNALAPTIFSEDLAGDWKINFSLYSRAVNKEEEGKELMEAFDHRVEEAKAKLADKLDSKISIVRFTPSQVRIYLKQTFSGVLLDQLGFARPASQDKDDFIEVLSKETISSMDGDVMFYFVSETQEDNEASKVAQEWLEDPLFKNLEVSKNGKVVKVDEAIWNTAGGYEAANLLLDEILDYFEAN</sequence>
<dbReference type="GO" id="GO:0005886">
    <property type="term" value="C:plasma membrane"/>
    <property type="evidence" value="ECO:0007669"/>
    <property type="project" value="UniProtKB-SubCell"/>
</dbReference>
<feature type="compositionally biased region" description="Low complexity" evidence="7">
    <location>
        <begin position="30"/>
        <end position="51"/>
    </location>
</feature>
<feature type="region of interest" description="Disordered" evidence="7">
    <location>
        <begin position="30"/>
        <end position="63"/>
    </location>
</feature>
<evidence type="ECO:0000313" key="10">
    <source>
        <dbReference type="EMBL" id="OBR65749.1"/>
    </source>
</evidence>
<evidence type="ECO:0000256" key="2">
    <source>
        <dbReference type="ARBA" id="ARBA00008814"/>
    </source>
</evidence>
<feature type="chain" id="PRO_5039498765" description="Fe/B12 periplasmic-binding domain-containing protein" evidence="8">
    <location>
        <begin position="23"/>
        <end position="333"/>
    </location>
</feature>
<evidence type="ECO:0000256" key="3">
    <source>
        <dbReference type="ARBA" id="ARBA00022448"/>
    </source>
</evidence>
<keyword evidence="4 8" id="KW-0732">Signal</keyword>
<accession>A0A1A5YJH1</accession>
<dbReference type="AlphaFoldDB" id="A0A1A5YJH1"/>
<comment type="subcellular location">
    <subcellularLocation>
        <location evidence="1">Cell membrane</location>
        <topology evidence="1">Lipid-anchor</topology>
    </subcellularLocation>
</comment>
<evidence type="ECO:0000256" key="4">
    <source>
        <dbReference type="ARBA" id="ARBA00022729"/>
    </source>
</evidence>
<keyword evidence="5" id="KW-0564">Palmitate</keyword>